<reference evidence="4 5" key="1">
    <citation type="submission" date="2018-08" db="EMBL/GenBank/DDBJ databases">
        <title>A genome reference for cultivated species of the human gut microbiota.</title>
        <authorList>
            <person name="Zou Y."/>
            <person name="Xue W."/>
            <person name="Luo G."/>
        </authorList>
    </citation>
    <scope>NUCLEOTIDE SEQUENCE [LARGE SCALE GENOMIC DNA]</scope>
    <source>
        <strain evidence="4 5">AM07-24</strain>
    </source>
</reference>
<dbReference type="RefSeq" id="WP_118333237.1">
    <property type="nucleotide sequence ID" value="NZ_AP025567.1"/>
</dbReference>
<gene>
    <name evidence="4" type="ORF">DW099_00810</name>
</gene>
<dbReference type="CDD" id="cd15457">
    <property type="entry name" value="NADAR"/>
    <property type="match status" value="1"/>
</dbReference>
<proteinExistence type="predicted"/>
<dbReference type="EMBL" id="QRMS01000001">
    <property type="protein sequence ID" value="RHJ89145.1"/>
    <property type="molecule type" value="Genomic_DNA"/>
</dbReference>
<dbReference type="AlphaFoldDB" id="A0A415E672"/>
<feature type="domain" description="NADAR" evidence="3">
    <location>
        <begin position="16"/>
        <end position="167"/>
    </location>
</feature>
<comment type="catalytic activity">
    <reaction evidence="1">
        <text>5-amino-6-(5-phospho-D-ribosylamino)uracil + H2O = 5,6-diaminouracil + D-ribose 5-phosphate</text>
        <dbReference type="Rhea" id="RHEA:55020"/>
        <dbReference type="ChEBI" id="CHEBI:15377"/>
        <dbReference type="ChEBI" id="CHEBI:46252"/>
        <dbReference type="ChEBI" id="CHEBI:58453"/>
        <dbReference type="ChEBI" id="CHEBI:78346"/>
    </reaction>
</comment>
<dbReference type="OrthoDB" id="67297at2"/>
<organism evidence="4 5">
    <name type="scientific">Emergencia timonensis</name>
    <dbReference type="NCBI Taxonomy" id="1776384"/>
    <lineage>
        <taxon>Bacteria</taxon>
        <taxon>Bacillati</taxon>
        <taxon>Bacillota</taxon>
        <taxon>Clostridia</taxon>
        <taxon>Peptostreptococcales</taxon>
        <taxon>Anaerovoracaceae</taxon>
        <taxon>Emergencia</taxon>
    </lineage>
</organism>
<comment type="catalytic activity">
    <reaction evidence="2">
        <text>2,5-diamino-6-hydroxy-4-(5-phosphoribosylamino)-pyrimidine + H2O = 2,5,6-triamino-4-hydroxypyrimidine + D-ribose 5-phosphate</text>
        <dbReference type="Rhea" id="RHEA:23436"/>
        <dbReference type="ChEBI" id="CHEBI:15377"/>
        <dbReference type="ChEBI" id="CHEBI:58614"/>
        <dbReference type="ChEBI" id="CHEBI:78346"/>
        <dbReference type="ChEBI" id="CHEBI:137796"/>
    </reaction>
</comment>
<accession>A0A415E672</accession>
<protein>
    <submittedName>
        <fullName evidence="4">DUF1768 domain-containing protein</fullName>
    </submittedName>
</protein>
<dbReference type="Proteomes" id="UP000284841">
    <property type="component" value="Unassembled WGS sequence"/>
</dbReference>
<keyword evidence="5" id="KW-1185">Reference proteome</keyword>
<evidence type="ECO:0000256" key="2">
    <source>
        <dbReference type="ARBA" id="ARBA00000751"/>
    </source>
</evidence>
<name>A0A415E672_9FIRM</name>
<dbReference type="STRING" id="1776384.GCA_900086585_02437"/>
<dbReference type="SUPFAM" id="SSF143990">
    <property type="entry name" value="YbiA-like"/>
    <property type="match status" value="1"/>
</dbReference>
<sequence>MSCTEKPNEERRIICFHNPDEPNGYLSNWYPAYFHADGINYSSVEQYMMYQKAILFDDLATAEKIVKTNSAAAMKAYGRVVTPFDDEKWGEHRYRVVYRGVFEKFRQNEGLACQLVNTGDAILAECAVKDIIWGIGLSMKDQRRFSVTEWRGQNLLGRILMEIRGELTALQY</sequence>
<evidence type="ECO:0000256" key="1">
    <source>
        <dbReference type="ARBA" id="ARBA00000022"/>
    </source>
</evidence>
<evidence type="ECO:0000313" key="4">
    <source>
        <dbReference type="EMBL" id="RHJ89145.1"/>
    </source>
</evidence>
<comment type="caution">
    <text evidence="4">The sequence shown here is derived from an EMBL/GenBank/DDBJ whole genome shotgun (WGS) entry which is preliminary data.</text>
</comment>
<dbReference type="Gene3D" id="1.10.357.40">
    <property type="entry name" value="YbiA-like"/>
    <property type="match status" value="1"/>
</dbReference>
<dbReference type="InterPro" id="IPR012816">
    <property type="entry name" value="NADAR"/>
</dbReference>
<evidence type="ECO:0000259" key="3">
    <source>
        <dbReference type="Pfam" id="PF08719"/>
    </source>
</evidence>
<evidence type="ECO:0000313" key="5">
    <source>
        <dbReference type="Proteomes" id="UP000284841"/>
    </source>
</evidence>
<dbReference type="NCBIfam" id="TIGR02464">
    <property type="entry name" value="ribofla_fusion"/>
    <property type="match status" value="1"/>
</dbReference>
<dbReference type="Pfam" id="PF08719">
    <property type="entry name" value="NADAR"/>
    <property type="match status" value="1"/>
</dbReference>
<dbReference type="InterPro" id="IPR037238">
    <property type="entry name" value="YbiA-like_sf"/>
</dbReference>